<evidence type="ECO:0000313" key="2">
    <source>
        <dbReference type="Proteomes" id="UP000463883"/>
    </source>
</evidence>
<organism evidence="1 2">
    <name type="scientific">Aminipila terrae</name>
    <dbReference type="NCBI Taxonomy" id="2697030"/>
    <lineage>
        <taxon>Bacteria</taxon>
        <taxon>Bacillati</taxon>
        <taxon>Bacillota</taxon>
        <taxon>Clostridia</taxon>
        <taxon>Peptostreptococcales</taxon>
        <taxon>Anaerovoracaceae</taxon>
        <taxon>Aminipila</taxon>
    </lineage>
</organism>
<sequence>MVKETQEYTLKYRDLTQQQIIQRIEELKNINYIQAKELYYKNYMPKEKKLNTFNREYIIDTTVDQKQKNKIRIVLLCTMLEDKKIEFYSLNSQNILTSAENHKWEETYTDTRIISPEKLKVKTRGSYIIPTRNNEKIYYNRINTTFEYEITLIEDGRG</sequence>
<dbReference type="KEGG" id="amic:Ami3637_12715"/>
<reference evidence="1 2" key="1">
    <citation type="submission" date="2020-01" db="EMBL/GenBank/DDBJ databases">
        <title>Genomic analysis of Aminipila sp. CBA3637.</title>
        <authorList>
            <person name="Kim Y.B."/>
            <person name="Roh S.W."/>
        </authorList>
    </citation>
    <scope>NUCLEOTIDE SEQUENCE [LARGE SCALE GENOMIC DNA]</scope>
    <source>
        <strain evidence="1 2">CBA3637</strain>
    </source>
</reference>
<dbReference type="RefSeq" id="WP_162362907.1">
    <property type="nucleotide sequence ID" value="NZ_CP047591.1"/>
</dbReference>
<proteinExistence type="predicted"/>
<gene>
    <name evidence="1" type="ORF">Ami3637_12715</name>
</gene>
<keyword evidence="2" id="KW-1185">Reference proteome</keyword>
<protein>
    <submittedName>
        <fullName evidence="1">Uncharacterized protein</fullName>
    </submittedName>
</protein>
<dbReference type="AlphaFoldDB" id="A0A6P1MHC4"/>
<dbReference type="EMBL" id="CP047591">
    <property type="protein sequence ID" value="QHI73141.1"/>
    <property type="molecule type" value="Genomic_DNA"/>
</dbReference>
<evidence type="ECO:0000313" key="1">
    <source>
        <dbReference type="EMBL" id="QHI73141.1"/>
    </source>
</evidence>
<dbReference type="Proteomes" id="UP000463883">
    <property type="component" value="Chromosome"/>
</dbReference>
<accession>A0A6P1MHC4</accession>
<name>A0A6P1MHC4_9FIRM</name>